<gene>
    <name evidence="1" type="ORF">QE152_g37415</name>
</gene>
<proteinExistence type="predicted"/>
<evidence type="ECO:0000313" key="2">
    <source>
        <dbReference type="Proteomes" id="UP001458880"/>
    </source>
</evidence>
<dbReference type="EMBL" id="JASPKY010000727">
    <property type="protein sequence ID" value="KAK9686134.1"/>
    <property type="molecule type" value="Genomic_DNA"/>
</dbReference>
<dbReference type="Proteomes" id="UP001458880">
    <property type="component" value="Unassembled WGS sequence"/>
</dbReference>
<comment type="caution">
    <text evidence="1">The sequence shown here is derived from an EMBL/GenBank/DDBJ whole genome shotgun (WGS) entry which is preliminary data.</text>
</comment>
<sequence length="157" mass="18526">MASYAPRYHARIRWSYLYQKQDQGNANIYHTVSRSLENVLKRHYIIVPIDVKVAFQNTFITFKRKVLEEKWLELFQFCGVLEFWFLIFDHFLRPLQNGGNMRSAPNIICLYGAGLMKGSLNPNKIGVEEQVVDGIRQRTKYAYDPKSEQMWSSCEEH</sequence>
<dbReference type="AlphaFoldDB" id="A0AAW1IA85"/>
<reference evidence="1 2" key="1">
    <citation type="journal article" date="2024" name="BMC Genomics">
        <title>De novo assembly and annotation of Popillia japonica's genome with initial clues to its potential as an invasive pest.</title>
        <authorList>
            <person name="Cucini C."/>
            <person name="Boschi S."/>
            <person name="Funari R."/>
            <person name="Cardaioli E."/>
            <person name="Iannotti N."/>
            <person name="Marturano G."/>
            <person name="Paoli F."/>
            <person name="Bruttini M."/>
            <person name="Carapelli A."/>
            <person name="Frati F."/>
            <person name="Nardi F."/>
        </authorList>
    </citation>
    <scope>NUCLEOTIDE SEQUENCE [LARGE SCALE GENOMIC DNA]</scope>
    <source>
        <strain evidence="1">DMR45628</strain>
    </source>
</reference>
<accession>A0AAW1IA85</accession>
<name>A0AAW1IA85_POPJA</name>
<organism evidence="1 2">
    <name type="scientific">Popillia japonica</name>
    <name type="common">Japanese beetle</name>
    <dbReference type="NCBI Taxonomy" id="7064"/>
    <lineage>
        <taxon>Eukaryota</taxon>
        <taxon>Metazoa</taxon>
        <taxon>Ecdysozoa</taxon>
        <taxon>Arthropoda</taxon>
        <taxon>Hexapoda</taxon>
        <taxon>Insecta</taxon>
        <taxon>Pterygota</taxon>
        <taxon>Neoptera</taxon>
        <taxon>Endopterygota</taxon>
        <taxon>Coleoptera</taxon>
        <taxon>Polyphaga</taxon>
        <taxon>Scarabaeiformia</taxon>
        <taxon>Scarabaeidae</taxon>
        <taxon>Rutelinae</taxon>
        <taxon>Popillia</taxon>
    </lineage>
</organism>
<evidence type="ECO:0000313" key="1">
    <source>
        <dbReference type="EMBL" id="KAK9686134.1"/>
    </source>
</evidence>
<keyword evidence="2" id="KW-1185">Reference proteome</keyword>
<protein>
    <submittedName>
        <fullName evidence="1">Uncharacterized protein</fullName>
    </submittedName>
</protein>